<comment type="similarity">
    <text evidence="1">Belongs to the peptidase C26 family.</text>
</comment>
<evidence type="ECO:0000259" key="2">
    <source>
        <dbReference type="Pfam" id="PF00117"/>
    </source>
</evidence>
<evidence type="ECO:0000256" key="1">
    <source>
        <dbReference type="ARBA" id="ARBA00011083"/>
    </source>
</evidence>
<dbReference type="OrthoDB" id="92161at2759"/>
<dbReference type="CDD" id="cd01741">
    <property type="entry name" value="GATase1_1"/>
    <property type="match status" value="1"/>
</dbReference>
<dbReference type="InterPro" id="IPR017926">
    <property type="entry name" value="GATASE"/>
</dbReference>
<dbReference type="Pfam" id="PF00117">
    <property type="entry name" value="GATase"/>
    <property type="match status" value="1"/>
</dbReference>
<evidence type="ECO:0000313" key="3">
    <source>
        <dbReference type="EMBL" id="KAJ0984745.1"/>
    </source>
</evidence>
<gene>
    <name evidence="3" type="ORF">J5N97_003101</name>
</gene>
<accession>A0A9D5D631</accession>
<dbReference type="PROSITE" id="PS51273">
    <property type="entry name" value="GATASE_TYPE_1"/>
    <property type="match status" value="1"/>
</dbReference>
<proteinExistence type="inferred from homology"/>
<dbReference type="Gene3D" id="3.40.50.880">
    <property type="match status" value="1"/>
</dbReference>
<name>A0A9D5D631_9LILI</name>
<dbReference type="EMBL" id="JAGGNH010000001">
    <property type="protein sequence ID" value="KAJ0984745.1"/>
    <property type="molecule type" value="Genomic_DNA"/>
</dbReference>
<dbReference type="SUPFAM" id="SSF52317">
    <property type="entry name" value="Class I glutamine amidotransferase-like"/>
    <property type="match status" value="1"/>
</dbReference>
<protein>
    <recommendedName>
        <fullName evidence="2">Glutamine amidotransferase domain-containing protein</fullName>
    </recommendedName>
</protein>
<dbReference type="PANTHER" id="PTHR42695:SF5">
    <property type="entry name" value="GLUTAMINE AMIDOTRANSFERASE YLR126C-RELATED"/>
    <property type="match status" value="1"/>
</dbReference>
<evidence type="ECO:0000313" key="4">
    <source>
        <dbReference type="Proteomes" id="UP001085076"/>
    </source>
</evidence>
<dbReference type="AlphaFoldDB" id="A0A9D5D631"/>
<dbReference type="Proteomes" id="UP001085076">
    <property type="component" value="Miscellaneous, Linkage group lg01"/>
</dbReference>
<dbReference type="GO" id="GO:0005829">
    <property type="term" value="C:cytosol"/>
    <property type="evidence" value="ECO:0007669"/>
    <property type="project" value="TreeGrafter"/>
</dbReference>
<dbReference type="InterPro" id="IPR044992">
    <property type="entry name" value="ChyE-like"/>
</dbReference>
<keyword evidence="4" id="KW-1185">Reference proteome</keyword>
<comment type="caution">
    <text evidence="3">The sequence shown here is derived from an EMBL/GenBank/DDBJ whole genome shotgun (WGS) entry which is preliminary data.</text>
</comment>
<dbReference type="PANTHER" id="PTHR42695">
    <property type="entry name" value="GLUTAMINE AMIDOTRANSFERASE YLR126C-RELATED"/>
    <property type="match status" value="1"/>
</dbReference>
<sequence length="257" mass="28526">MAAPSSRLRRYAVLKAGHATGYIERIHGGFARMLERLLRDPDENERWDVYHVVDGDFSFLDETSDFDGFVITGSAADAHADDEWILRLRDAVQLLYLQKKRILGICFGHQIIARALGGETGRAAAGWELGVKKLSVDSAKIREIYGLEFPSTIDVIESHRDQVSAVPPEAVVLASSEKTRIEMFAIGDQILGIQSHPEFSEDVVMDIIDGRLSRDSITIEVANEAIQSFEESNPDQEMMKSLCKTFLKGPGKAISFA</sequence>
<reference evidence="3" key="1">
    <citation type="submission" date="2021-03" db="EMBL/GenBank/DDBJ databases">
        <authorList>
            <person name="Li Z."/>
            <person name="Yang C."/>
        </authorList>
    </citation>
    <scope>NUCLEOTIDE SEQUENCE</scope>
    <source>
        <strain evidence="3">Dzin_1.0</strain>
        <tissue evidence="3">Leaf</tissue>
    </source>
</reference>
<organism evidence="3 4">
    <name type="scientific">Dioscorea zingiberensis</name>
    <dbReference type="NCBI Taxonomy" id="325984"/>
    <lineage>
        <taxon>Eukaryota</taxon>
        <taxon>Viridiplantae</taxon>
        <taxon>Streptophyta</taxon>
        <taxon>Embryophyta</taxon>
        <taxon>Tracheophyta</taxon>
        <taxon>Spermatophyta</taxon>
        <taxon>Magnoliopsida</taxon>
        <taxon>Liliopsida</taxon>
        <taxon>Dioscoreales</taxon>
        <taxon>Dioscoreaceae</taxon>
        <taxon>Dioscorea</taxon>
    </lineage>
</organism>
<dbReference type="InterPro" id="IPR029062">
    <property type="entry name" value="Class_I_gatase-like"/>
</dbReference>
<reference evidence="3" key="2">
    <citation type="journal article" date="2022" name="Hortic Res">
        <title>The genome of Dioscorea zingiberensis sheds light on the biosynthesis, origin and evolution of the medicinally important diosgenin saponins.</title>
        <authorList>
            <person name="Li Y."/>
            <person name="Tan C."/>
            <person name="Li Z."/>
            <person name="Guo J."/>
            <person name="Li S."/>
            <person name="Chen X."/>
            <person name="Wang C."/>
            <person name="Dai X."/>
            <person name="Yang H."/>
            <person name="Song W."/>
            <person name="Hou L."/>
            <person name="Xu J."/>
            <person name="Tong Z."/>
            <person name="Xu A."/>
            <person name="Yuan X."/>
            <person name="Wang W."/>
            <person name="Yang Q."/>
            <person name="Chen L."/>
            <person name="Sun Z."/>
            <person name="Wang K."/>
            <person name="Pan B."/>
            <person name="Chen J."/>
            <person name="Bao Y."/>
            <person name="Liu F."/>
            <person name="Qi X."/>
            <person name="Gang D.R."/>
            <person name="Wen J."/>
            <person name="Li J."/>
        </authorList>
    </citation>
    <scope>NUCLEOTIDE SEQUENCE</scope>
    <source>
        <strain evidence="3">Dzin_1.0</strain>
    </source>
</reference>
<feature type="domain" description="Glutamine amidotransferase" evidence="2">
    <location>
        <begin position="60"/>
        <end position="200"/>
    </location>
</feature>